<dbReference type="Proteomes" id="UP000199520">
    <property type="component" value="Unassembled WGS sequence"/>
</dbReference>
<dbReference type="InterPro" id="IPR029032">
    <property type="entry name" value="AhpD-like"/>
</dbReference>
<dbReference type="GO" id="GO:0051920">
    <property type="term" value="F:peroxiredoxin activity"/>
    <property type="evidence" value="ECO:0007669"/>
    <property type="project" value="InterPro"/>
</dbReference>
<dbReference type="AlphaFoldDB" id="A0A1I4LEC9"/>
<keyword evidence="3" id="KW-1185">Reference proteome</keyword>
<dbReference type="Gene3D" id="1.20.1290.10">
    <property type="entry name" value="AhpD-like"/>
    <property type="match status" value="1"/>
</dbReference>
<dbReference type="InterPro" id="IPR003779">
    <property type="entry name" value="CMD-like"/>
</dbReference>
<dbReference type="PANTHER" id="PTHR33570">
    <property type="entry name" value="4-CARBOXYMUCONOLACTONE DECARBOXYLASE FAMILY PROTEIN"/>
    <property type="match status" value="1"/>
</dbReference>
<dbReference type="Pfam" id="PF02627">
    <property type="entry name" value="CMD"/>
    <property type="match status" value="1"/>
</dbReference>
<dbReference type="EMBL" id="FOTS01000024">
    <property type="protein sequence ID" value="SFL89249.1"/>
    <property type="molecule type" value="Genomic_DNA"/>
</dbReference>
<dbReference type="SUPFAM" id="SSF69118">
    <property type="entry name" value="AhpD-like"/>
    <property type="match status" value="1"/>
</dbReference>
<dbReference type="RefSeq" id="WP_090938255.1">
    <property type="nucleotide sequence ID" value="NZ_FOTS01000024.1"/>
</dbReference>
<dbReference type="InterPro" id="IPR052512">
    <property type="entry name" value="4CMD/NDH-1_regulator"/>
</dbReference>
<evidence type="ECO:0000313" key="2">
    <source>
        <dbReference type="EMBL" id="SFL89249.1"/>
    </source>
</evidence>
<evidence type="ECO:0000313" key="3">
    <source>
        <dbReference type="Proteomes" id="UP000199520"/>
    </source>
</evidence>
<name>A0A1I4LEC9_9FIRM</name>
<dbReference type="PANTHER" id="PTHR33570:SF10">
    <property type="entry name" value="GAMMA-CARBOXYMUCONOLACTONE DECARBOXYLASE"/>
    <property type="match status" value="1"/>
</dbReference>
<sequence>MSEQYEKGLKKLKEVTGGSGEAVVASFREIAPDLSRYIIEFPFGEIYSRPGLDIQKRQLVTVSSLVTQGDTAQALDVHINAALNVGLTPNEIIEAIIHLLPYAGWPKVQNGVNIAAKVFKDRNVAPVWENEK</sequence>
<accession>A0A1I4LEC9</accession>
<evidence type="ECO:0000259" key="1">
    <source>
        <dbReference type="Pfam" id="PF02627"/>
    </source>
</evidence>
<reference evidence="3" key="1">
    <citation type="submission" date="2016-10" db="EMBL/GenBank/DDBJ databases">
        <authorList>
            <person name="Varghese N."/>
            <person name="Submissions S."/>
        </authorList>
    </citation>
    <scope>NUCLEOTIDE SEQUENCE [LARGE SCALE GENOMIC DNA]</scope>
    <source>
        <strain evidence="3">DSM 13327</strain>
    </source>
</reference>
<proteinExistence type="predicted"/>
<protein>
    <submittedName>
        <fullName evidence="2">4-carboxymuconolactone decarboxylase</fullName>
    </submittedName>
</protein>
<organism evidence="2 3">
    <name type="scientific">Pelosinus propionicus DSM 13327</name>
    <dbReference type="NCBI Taxonomy" id="1123291"/>
    <lineage>
        <taxon>Bacteria</taxon>
        <taxon>Bacillati</taxon>
        <taxon>Bacillota</taxon>
        <taxon>Negativicutes</taxon>
        <taxon>Selenomonadales</taxon>
        <taxon>Sporomusaceae</taxon>
        <taxon>Pelosinus</taxon>
    </lineage>
</organism>
<dbReference type="OrthoDB" id="9802489at2"/>
<gene>
    <name evidence="2" type="ORF">SAMN04490355_102428</name>
</gene>
<dbReference type="STRING" id="1123291.SAMN04490355_102428"/>
<feature type="domain" description="Carboxymuconolactone decarboxylase-like" evidence="1">
    <location>
        <begin position="32"/>
        <end position="116"/>
    </location>
</feature>